<dbReference type="Proteomes" id="UP001143545">
    <property type="component" value="Unassembled WGS sequence"/>
</dbReference>
<dbReference type="Gene3D" id="2.120.10.30">
    <property type="entry name" value="TolB, C-terminal domain"/>
    <property type="match status" value="1"/>
</dbReference>
<organism evidence="1 2">
    <name type="scientific">Neptunitalea chrysea</name>
    <dbReference type="NCBI Taxonomy" id="1647581"/>
    <lineage>
        <taxon>Bacteria</taxon>
        <taxon>Pseudomonadati</taxon>
        <taxon>Bacteroidota</taxon>
        <taxon>Flavobacteriia</taxon>
        <taxon>Flavobacteriales</taxon>
        <taxon>Flavobacteriaceae</taxon>
        <taxon>Neptunitalea</taxon>
    </lineage>
</organism>
<evidence type="ECO:0000313" key="2">
    <source>
        <dbReference type="Proteomes" id="UP001143545"/>
    </source>
</evidence>
<evidence type="ECO:0000313" key="1">
    <source>
        <dbReference type="EMBL" id="GLB51444.1"/>
    </source>
</evidence>
<dbReference type="PROSITE" id="PS51257">
    <property type="entry name" value="PROKAR_LIPOPROTEIN"/>
    <property type="match status" value="1"/>
</dbReference>
<gene>
    <name evidence="1" type="ORF">NBRC110019_04830</name>
</gene>
<evidence type="ECO:0008006" key="3">
    <source>
        <dbReference type="Google" id="ProtNLM"/>
    </source>
</evidence>
<dbReference type="SUPFAM" id="SSF101898">
    <property type="entry name" value="NHL repeat"/>
    <property type="match status" value="1"/>
</dbReference>
<dbReference type="AlphaFoldDB" id="A0A9W6B312"/>
<comment type="caution">
    <text evidence="1">The sequence shown here is derived from an EMBL/GenBank/DDBJ whole genome shotgun (WGS) entry which is preliminary data.</text>
</comment>
<dbReference type="InterPro" id="IPR011042">
    <property type="entry name" value="6-blade_b-propeller_TolB-like"/>
</dbReference>
<dbReference type="RefSeq" id="WP_281751996.1">
    <property type="nucleotide sequence ID" value="NZ_BRVP01000003.1"/>
</dbReference>
<keyword evidence="2" id="KW-1185">Reference proteome</keyword>
<name>A0A9W6B312_9FLAO</name>
<accession>A0A9W6B312</accession>
<protein>
    <recommendedName>
        <fullName evidence="3">SdiA-regulated</fullName>
    </recommendedName>
</protein>
<proteinExistence type="predicted"/>
<reference evidence="1" key="1">
    <citation type="submission" date="2022-07" db="EMBL/GenBank/DDBJ databases">
        <title>Taxonomy of Novel Oxalotrophic and Methylotrophic Bacteria.</title>
        <authorList>
            <person name="Sahin N."/>
            <person name="Tani A."/>
        </authorList>
    </citation>
    <scope>NUCLEOTIDE SEQUENCE</scope>
    <source>
        <strain evidence="1">AM327</strain>
    </source>
</reference>
<sequence length="283" mass="32368">MKQLFTFLGFLILISCSNYGQLTTLTKLSKKLKENSGLAITKSENLWFIEDSGNKNNIYKVANDGDIKTSIEITNAQNVDWEELTSDNKGNIYIGDFGNNANKRDNLAIYIISNPDDIKSDKTKAQKITFHYEDQQDFPPKKDELFYDCEAFFYLNNNLYLFTKDRSHPYQGMCNMYRIPAQPGDYEAKLIDSYHFGDTYTIGSITAADISPDKSTIALLTHKHVYLFSNYSGNNFFSGKLTTINMNNNSQKESIAFKDQHTLLISDEASKKKHPKLYELKIP</sequence>
<dbReference type="EMBL" id="BRVP01000003">
    <property type="protein sequence ID" value="GLB51444.1"/>
    <property type="molecule type" value="Genomic_DNA"/>
</dbReference>